<proteinExistence type="predicted"/>
<evidence type="ECO:0000256" key="1">
    <source>
        <dbReference type="SAM" id="MobiDB-lite"/>
    </source>
</evidence>
<evidence type="ECO:0000313" key="2">
    <source>
        <dbReference type="EMBL" id="MBV7671155.1"/>
    </source>
</evidence>
<feature type="compositionally biased region" description="Basic and acidic residues" evidence="1">
    <location>
        <begin position="15"/>
        <end position="30"/>
    </location>
</feature>
<evidence type="ECO:0008006" key="4">
    <source>
        <dbReference type="Google" id="ProtNLM"/>
    </source>
</evidence>
<protein>
    <recommendedName>
        <fullName evidence="4">Regulatory protein</fullName>
    </recommendedName>
</protein>
<accession>A0ABS6TS96</accession>
<evidence type="ECO:0000313" key="3">
    <source>
        <dbReference type="Proteomes" id="UP000735541"/>
    </source>
</evidence>
<dbReference type="InterPro" id="IPR045684">
    <property type="entry name" value="DUF6191"/>
</dbReference>
<keyword evidence="3" id="KW-1185">Reference proteome</keyword>
<dbReference type="RefSeq" id="WP_228869703.1">
    <property type="nucleotide sequence ID" value="NZ_JAHUVW010000001.1"/>
</dbReference>
<name>A0ABS6TS96_STRHA</name>
<dbReference type="Pfam" id="PF19690">
    <property type="entry name" value="DUF6191"/>
    <property type="match status" value="1"/>
</dbReference>
<reference evidence="2 3" key="1">
    <citation type="submission" date="2021-07" db="EMBL/GenBank/DDBJ databases">
        <title>Sequencing Streptomyces halstedii LGO-A4 genome an citrus endophytic actinomycete.</title>
        <authorList>
            <person name="Samborskyy M."/>
            <person name="Scott N."/>
            <person name="Deglau R."/>
            <person name="Dickens S."/>
            <person name="Oliveira L.G."/>
        </authorList>
    </citation>
    <scope>NUCLEOTIDE SEQUENCE [LARGE SCALE GENOMIC DNA]</scope>
    <source>
        <strain evidence="2 3">LGO-A4</strain>
    </source>
</reference>
<organism evidence="2 3">
    <name type="scientific">Streptomyces halstedii</name>
    <dbReference type="NCBI Taxonomy" id="1944"/>
    <lineage>
        <taxon>Bacteria</taxon>
        <taxon>Bacillati</taxon>
        <taxon>Actinomycetota</taxon>
        <taxon>Actinomycetes</taxon>
        <taxon>Kitasatosporales</taxon>
        <taxon>Streptomycetaceae</taxon>
        <taxon>Streptomyces</taxon>
    </lineage>
</organism>
<comment type="caution">
    <text evidence="2">The sequence shown here is derived from an EMBL/GenBank/DDBJ whole genome shotgun (WGS) entry which is preliminary data.</text>
</comment>
<gene>
    <name evidence="2" type="ORF">STHAL_16995</name>
</gene>
<feature type="compositionally biased region" description="Low complexity" evidence="1">
    <location>
        <begin position="52"/>
        <end position="66"/>
    </location>
</feature>
<feature type="region of interest" description="Disordered" evidence="1">
    <location>
        <begin position="1"/>
        <end position="87"/>
    </location>
</feature>
<sequence length="87" mass="9022">MFDLFSELFSPGRRHTAEERKRLELSREDLGDSDPARGPIDLSSGKVTLRLAGPTGTAPADPTAGTERPDGPGRPVGGAGAPPDTPA</sequence>
<dbReference type="Proteomes" id="UP000735541">
    <property type="component" value="Unassembled WGS sequence"/>
</dbReference>
<dbReference type="EMBL" id="JAHUVW010000001">
    <property type="protein sequence ID" value="MBV7671155.1"/>
    <property type="molecule type" value="Genomic_DNA"/>
</dbReference>